<dbReference type="PANTHER" id="PTHR43827:SF3">
    <property type="entry name" value="NADP-DEPENDENT OXIDOREDUCTASE DOMAIN-CONTAINING PROTEIN"/>
    <property type="match status" value="1"/>
</dbReference>
<comment type="similarity">
    <text evidence="1">Belongs to the aldo/keto reductase family.</text>
</comment>
<organism evidence="5 6">
    <name type="scientific">Paenibacillus alvei</name>
    <name type="common">Bacillus alvei</name>
    <dbReference type="NCBI Taxonomy" id="44250"/>
    <lineage>
        <taxon>Bacteria</taxon>
        <taxon>Bacillati</taxon>
        <taxon>Bacillota</taxon>
        <taxon>Bacilli</taxon>
        <taxon>Bacillales</taxon>
        <taxon>Paenibacillaceae</taxon>
        <taxon>Paenibacillus</taxon>
    </lineage>
</organism>
<dbReference type="Pfam" id="PF00248">
    <property type="entry name" value="Aldo_ket_red"/>
    <property type="match status" value="1"/>
</dbReference>
<dbReference type="PROSITE" id="PS00798">
    <property type="entry name" value="ALDOKETO_REDUCTASE_1"/>
    <property type="match status" value="1"/>
</dbReference>
<evidence type="ECO:0000313" key="5">
    <source>
        <dbReference type="EMBL" id="MCY9528249.1"/>
    </source>
</evidence>
<dbReference type="PROSITE" id="PS00062">
    <property type="entry name" value="ALDOKETO_REDUCTASE_2"/>
    <property type="match status" value="1"/>
</dbReference>
<gene>
    <name evidence="5" type="ORF">M5X04_02715</name>
</gene>
<protein>
    <submittedName>
        <fullName evidence="5">Aldo/keto reductase</fullName>
    </submittedName>
</protein>
<dbReference type="InterPro" id="IPR018170">
    <property type="entry name" value="Aldo/ket_reductase_CS"/>
</dbReference>
<keyword evidence="3" id="KW-0560">Oxidoreductase</keyword>
<dbReference type="PIRSF" id="PIRSF000097">
    <property type="entry name" value="AKR"/>
    <property type="match status" value="1"/>
</dbReference>
<reference evidence="5 6" key="1">
    <citation type="submission" date="2022-05" db="EMBL/GenBank/DDBJ databases">
        <title>Genome Sequencing of Bee-Associated Microbes.</title>
        <authorList>
            <person name="Dunlap C."/>
        </authorList>
    </citation>
    <scope>NUCLEOTIDE SEQUENCE [LARGE SCALE GENOMIC DNA]</scope>
    <source>
        <strain evidence="5 6">NRRL NRS-750</strain>
    </source>
</reference>
<dbReference type="EMBL" id="JAMDLY010000005">
    <property type="protein sequence ID" value="MCY9528249.1"/>
    <property type="molecule type" value="Genomic_DNA"/>
</dbReference>
<dbReference type="SUPFAM" id="SSF51430">
    <property type="entry name" value="NAD(P)-linked oxidoreductase"/>
    <property type="match status" value="1"/>
</dbReference>
<sequence>MKEAMNMQITLNNGLSMPQLGLGVWRVEEGQQVKDAVKTALETGYRLIDTAAIYQNEAGVGEAIKESGVKREDIFLTTKVWNSEQGYDATLKAFDESLHKLGTDYLDLYLIHWPVPSRDLYVDTYKALEKLYADGRVRSIGVSNFHIPHLERLAQECSVKPVVNQVECHPRLAQNELREYCQRHDIYLEAWSPLMQGGDILQNEEIAAIAAAHGKTSAQVVIRWHLQHGHVVIPKSITPSRIRENFNVFDFELSSTELSSIDALNEDKRVGPNPDEFAIT</sequence>
<proteinExistence type="inferred from homology"/>
<evidence type="ECO:0000256" key="3">
    <source>
        <dbReference type="ARBA" id="ARBA00023002"/>
    </source>
</evidence>
<dbReference type="PANTHER" id="PTHR43827">
    <property type="entry name" value="2,5-DIKETO-D-GLUCONIC ACID REDUCTASE"/>
    <property type="match status" value="1"/>
</dbReference>
<dbReference type="Gene3D" id="3.20.20.100">
    <property type="entry name" value="NADP-dependent oxidoreductase domain"/>
    <property type="match status" value="1"/>
</dbReference>
<accession>A0ABT4E3E6</accession>
<evidence type="ECO:0000259" key="4">
    <source>
        <dbReference type="Pfam" id="PF00248"/>
    </source>
</evidence>
<dbReference type="PROSITE" id="PS00063">
    <property type="entry name" value="ALDOKETO_REDUCTASE_3"/>
    <property type="match status" value="1"/>
</dbReference>
<dbReference type="InterPro" id="IPR036812">
    <property type="entry name" value="NAD(P)_OxRdtase_dom_sf"/>
</dbReference>
<feature type="domain" description="NADP-dependent oxidoreductase" evidence="4">
    <location>
        <begin position="20"/>
        <end position="266"/>
    </location>
</feature>
<name>A0ABT4E3E6_PAEAL</name>
<comment type="caution">
    <text evidence="5">The sequence shown here is derived from an EMBL/GenBank/DDBJ whole genome shotgun (WGS) entry which is preliminary data.</text>
</comment>
<evidence type="ECO:0000256" key="1">
    <source>
        <dbReference type="ARBA" id="ARBA00007905"/>
    </source>
</evidence>
<evidence type="ECO:0000313" key="6">
    <source>
        <dbReference type="Proteomes" id="UP001527090"/>
    </source>
</evidence>
<dbReference type="InterPro" id="IPR023210">
    <property type="entry name" value="NADP_OxRdtase_dom"/>
</dbReference>
<dbReference type="PRINTS" id="PR00069">
    <property type="entry name" value="ALDKETRDTASE"/>
</dbReference>
<keyword evidence="6" id="KW-1185">Reference proteome</keyword>
<keyword evidence="2" id="KW-0521">NADP</keyword>
<evidence type="ECO:0000256" key="2">
    <source>
        <dbReference type="ARBA" id="ARBA00022857"/>
    </source>
</evidence>
<dbReference type="Proteomes" id="UP001527090">
    <property type="component" value="Unassembled WGS sequence"/>
</dbReference>
<dbReference type="InterPro" id="IPR020471">
    <property type="entry name" value="AKR"/>
</dbReference>